<evidence type="ECO:0000313" key="5">
    <source>
        <dbReference type="Proteomes" id="UP000515512"/>
    </source>
</evidence>
<name>A0A7D6ZIL4_9NOCA</name>
<dbReference type="Gene3D" id="1.20.1260.20">
    <property type="entry name" value="PPE superfamily"/>
    <property type="match status" value="1"/>
</dbReference>
<dbReference type="Pfam" id="PF00823">
    <property type="entry name" value="PPE"/>
    <property type="match status" value="1"/>
</dbReference>
<dbReference type="KEGG" id="nhu:H0264_06000"/>
<feature type="region of interest" description="Disordered" evidence="2">
    <location>
        <begin position="261"/>
        <end position="280"/>
    </location>
</feature>
<sequence>MIEPPEPGFTGVLWDGREPERLARELTTGPGALPMAEAGIAWARLAAGLGAAVLEYEAVMNGLRAGWQSTASQDMIERVSTLRTWLGEAAAAATANAVRAETQAATYELARLAMPNTAQLEAIEQVRQLLGQIGAALGAPVKAIAAGNDDAADAAKAAASRVMREYETATEPLSKAWEQERPPVVAAEAALAAEQAGTPGEPANPLSGNPMGGLPYGGFRMPTVTQVKVPLRAPTLITTPVSANIVETVASHPVTTAPANSTLPYAPMSSGAAAQEEEHEVRSGLAVGEGFESEIGIVSAPAVLGAPEPAPVRPEAVGGGQS</sequence>
<proteinExistence type="inferred from homology"/>
<evidence type="ECO:0000256" key="1">
    <source>
        <dbReference type="ARBA" id="ARBA00010652"/>
    </source>
</evidence>
<dbReference type="InterPro" id="IPR038332">
    <property type="entry name" value="PPE_sf"/>
</dbReference>
<evidence type="ECO:0000256" key="2">
    <source>
        <dbReference type="SAM" id="MobiDB-lite"/>
    </source>
</evidence>
<evidence type="ECO:0000313" key="4">
    <source>
        <dbReference type="EMBL" id="QLY31859.1"/>
    </source>
</evidence>
<feature type="domain" description="PPE" evidence="3">
    <location>
        <begin position="14"/>
        <end position="174"/>
    </location>
</feature>
<comment type="similarity">
    <text evidence="1">Belongs to the mycobacterial PPE family.</text>
</comment>
<dbReference type="EMBL" id="CP059399">
    <property type="protein sequence ID" value="QLY31859.1"/>
    <property type="molecule type" value="Genomic_DNA"/>
</dbReference>
<accession>A0A7D6ZIL4</accession>
<keyword evidence="5" id="KW-1185">Reference proteome</keyword>
<dbReference type="SUPFAM" id="SSF140459">
    <property type="entry name" value="PE/PPE dimer-like"/>
    <property type="match status" value="1"/>
</dbReference>
<evidence type="ECO:0000259" key="3">
    <source>
        <dbReference type="Pfam" id="PF00823"/>
    </source>
</evidence>
<dbReference type="RefSeq" id="WP_181583037.1">
    <property type="nucleotide sequence ID" value="NZ_CP059399.1"/>
</dbReference>
<reference evidence="4 5" key="1">
    <citation type="submission" date="2020-07" db="EMBL/GenBank/DDBJ databases">
        <authorList>
            <person name="Zhuang K."/>
            <person name="Ran Y."/>
        </authorList>
    </citation>
    <scope>NUCLEOTIDE SEQUENCE [LARGE SCALE GENOMIC DNA]</scope>
    <source>
        <strain evidence="4 5">WCH-YHL-001</strain>
    </source>
</reference>
<dbReference type="AlphaFoldDB" id="A0A7D6ZIL4"/>
<protein>
    <submittedName>
        <fullName evidence="4">PPE domain-containing protein</fullName>
    </submittedName>
</protein>
<organism evidence="4 5">
    <name type="scientific">Nocardia huaxiensis</name>
    <dbReference type="NCBI Taxonomy" id="2755382"/>
    <lineage>
        <taxon>Bacteria</taxon>
        <taxon>Bacillati</taxon>
        <taxon>Actinomycetota</taxon>
        <taxon>Actinomycetes</taxon>
        <taxon>Mycobacteriales</taxon>
        <taxon>Nocardiaceae</taxon>
        <taxon>Nocardia</taxon>
    </lineage>
</organism>
<dbReference type="Proteomes" id="UP000515512">
    <property type="component" value="Chromosome"/>
</dbReference>
<dbReference type="InterPro" id="IPR000030">
    <property type="entry name" value="PPE_dom"/>
</dbReference>
<gene>
    <name evidence="4" type="ORF">H0264_06000</name>
</gene>